<dbReference type="GO" id="GO:0040029">
    <property type="term" value="P:epigenetic regulation of gene expression"/>
    <property type="evidence" value="ECO:0007669"/>
    <property type="project" value="TreeGrafter"/>
</dbReference>
<organism evidence="11 12">
    <name type="scientific">Ditylenchus destructor</name>
    <dbReference type="NCBI Taxonomy" id="166010"/>
    <lineage>
        <taxon>Eukaryota</taxon>
        <taxon>Metazoa</taxon>
        <taxon>Ecdysozoa</taxon>
        <taxon>Nematoda</taxon>
        <taxon>Chromadorea</taxon>
        <taxon>Rhabditida</taxon>
        <taxon>Tylenchina</taxon>
        <taxon>Tylenchomorpha</taxon>
        <taxon>Sphaerularioidea</taxon>
        <taxon>Anguinidae</taxon>
        <taxon>Anguininae</taxon>
        <taxon>Ditylenchus</taxon>
    </lineage>
</organism>
<dbReference type="PRINTS" id="PR01271">
    <property type="entry name" value="HISDACETLASE"/>
</dbReference>
<feature type="binding site" evidence="9">
    <location>
        <position position="173"/>
    </location>
    <ligand>
        <name>a divalent metal cation</name>
        <dbReference type="ChEBI" id="CHEBI:60240"/>
    </ligand>
</feature>
<comment type="subcellular location">
    <subcellularLocation>
        <location evidence="6">Nucleus</location>
    </subcellularLocation>
</comment>
<feature type="binding site" evidence="8">
    <location>
        <position position="94"/>
    </location>
    <ligand>
        <name>substrate</name>
    </ligand>
</feature>
<name>A0AAD4RBC9_9BILA</name>
<comment type="catalytic activity">
    <reaction evidence="5 6">
        <text>N(6)-acetyl-L-lysyl-[histone] + H2O = L-lysyl-[histone] + acetate</text>
        <dbReference type="Rhea" id="RHEA:58196"/>
        <dbReference type="Rhea" id="RHEA-COMP:9845"/>
        <dbReference type="Rhea" id="RHEA-COMP:11338"/>
        <dbReference type="ChEBI" id="CHEBI:15377"/>
        <dbReference type="ChEBI" id="CHEBI:29969"/>
        <dbReference type="ChEBI" id="CHEBI:30089"/>
        <dbReference type="ChEBI" id="CHEBI:61930"/>
        <dbReference type="EC" id="3.5.1.98"/>
    </reaction>
</comment>
<reference evidence="11" key="1">
    <citation type="submission" date="2022-01" db="EMBL/GenBank/DDBJ databases">
        <title>Genome Sequence Resource for Two Populations of Ditylenchus destructor, the Migratory Endoparasitic Phytonematode.</title>
        <authorList>
            <person name="Zhang H."/>
            <person name="Lin R."/>
            <person name="Xie B."/>
        </authorList>
    </citation>
    <scope>NUCLEOTIDE SEQUENCE</scope>
    <source>
        <strain evidence="11">BazhouSP</strain>
    </source>
</reference>
<keyword evidence="6" id="KW-0805">Transcription regulation</keyword>
<keyword evidence="2" id="KW-0678">Repressor</keyword>
<evidence type="ECO:0000256" key="5">
    <source>
        <dbReference type="ARBA" id="ARBA00048287"/>
    </source>
</evidence>
<dbReference type="InterPro" id="IPR023801">
    <property type="entry name" value="His_deacetylse_dom"/>
</dbReference>
<evidence type="ECO:0000256" key="1">
    <source>
        <dbReference type="ARBA" id="ARBA00012111"/>
    </source>
</evidence>
<keyword evidence="6" id="KW-0539">Nucleus</keyword>
<dbReference type="InterPro" id="IPR003084">
    <property type="entry name" value="HDAC_I/II"/>
</dbReference>
<dbReference type="Gene3D" id="3.40.800.20">
    <property type="entry name" value="Histone deacetylase domain"/>
    <property type="match status" value="1"/>
</dbReference>
<accession>A0AAD4RBC9</accession>
<dbReference type="SUPFAM" id="SSF52768">
    <property type="entry name" value="Arginase/deacetylase"/>
    <property type="match status" value="1"/>
</dbReference>
<keyword evidence="3 6" id="KW-0378">Hydrolase</keyword>
<evidence type="ECO:0000256" key="6">
    <source>
        <dbReference type="PIRNR" id="PIRNR037913"/>
    </source>
</evidence>
<comment type="similarity">
    <text evidence="6">Belongs to the histone deacetylase family. HD Type 1 subfamily.</text>
</comment>
<dbReference type="EC" id="3.5.1.98" evidence="1 6"/>
<dbReference type="Pfam" id="PF00850">
    <property type="entry name" value="Hist_deacetyl"/>
    <property type="match status" value="1"/>
</dbReference>
<keyword evidence="9" id="KW-0479">Metal-binding</keyword>
<feature type="binding site" evidence="9">
    <location>
        <position position="265"/>
    </location>
    <ligand>
        <name>a divalent metal cation</name>
        <dbReference type="ChEBI" id="CHEBI:60240"/>
    </ligand>
</feature>
<proteinExistence type="inferred from homology"/>
<dbReference type="PANTHER" id="PTHR10625:SF10">
    <property type="entry name" value="HISTONE DEACETYLASE HDAC1"/>
    <property type="match status" value="1"/>
</dbReference>
<dbReference type="InterPro" id="IPR023696">
    <property type="entry name" value="Ureohydrolase_dom_sf"/>
</dbReference>
<evidence type="ECO:0000259" key="10">
    <source>
        <dbReference type="Pfam" id="PF00850"/>
    </source>
</evidence>
<feature type="binding site" evidence="8">
    <location>
        <position position="306"/>
    </location>
    <ligand>
        <name>substrate</name>
    </ligand>
</feature>
<dbReference type="AlphaFoldDB" id="A0AAD4RBC9"/>
<dbReference type="PRINTS" id="PR01270">
    <property type="entry name" value="HDASUPER"/>
</dbReference>
<keyword evidence="12" id="KW-1185">Reference proteome</keyword>
<dbReference type="CDD" id="cd09991">
    <property type="entry name" value="HDAC_classI"/>
    <property type="match status" value="1"/>
</dbReference>
<keyword evidence="4 6" id="KW-0156">Chromatin regulator</keyword>
<keyword evidence="6" id="KW-0804">Transcription</keyword>
<comment type="caution">
    <text evidence="11">The sequence shown here is derived from an EMBL/GenBank/DDBJ whole genome shotgun (WGS) entry which is preliminary data.</text>
</comment>
<dbReference type="GO" id="GO:0141221">
    <property type="term" value="F:histone deacetylase activity, hydrolytic mechanism"/>
    <property type="evidence" value="ECO:0007669"/>
    <property type="project" value="UniProtKB-EC"/>
</dbReference>
<feature type="domain" description="Histone deacetylase" evidence="10">
    <location>
        <begin position="24"/>
        <end position="320"/>
    </location>
</feature>
<sequence>MSSNRRVCYIYDDEFATYSYNGNHGMQPVRVRIIDDLLQNYGLKSKLAQYKPVLASTNDMIQFHCENYIKALENIEKTNRKNLSCVKWDLGSVDNPVFKGIFRYSQISCGGSLSAARLINSNKTDIAINWMGGLHHAKKERASGFCYTNDIVLCILELLNVYARVLYIDLDIHHGDGVEEAFYTTDRVLTCSFHKYENDGKKPIFFPGTGKITDVGYGKGKYYALNVPLKAGITDQKFVDIFKCMTNEIITRYQPMAIVLQCGADSLVDDPLAFGCFNVTTEGHGRCVEHVKNFRIPLVMLGGGGYKITNVVRCWTYETAIAVGQEIENTLPANAYRQYFPEGDQLHTTPTNVKDMNNEKYLNGIRVAVMETLRQMPPAPGIQLHAHNQDISEGYGIDKAFLEELSGLVIFSEEDLKKDATEIYTR</sequence>
<dbReference type="EMBL" id="JAKKPZ010000003">
    <property type="protein sequence ID" value="KAI1723429.1"/>
    <property type="molecule type" value="Genomic_DNA"/>
</dbReference>
<evidence type="ECO:0000256" key="3">
    <source>
        <dbReference type="ARBA" id="ARBA00022801"/>
    </source>
</evidence>
<protein>
    <recommendedName>
        <fullName evidence="1 6">Histone deacetylase</fullName>
        <ecNumber evidence="1 6">3.5.1.98</ecNumber>
    </recommendedName>
</protein>
<dbReference type="GO" id="GO:0000118">
    <property type="term" value="C:histone deacetylase complex"/>
    <property type="evidence" value="ECO:0007669"/>
    <property type="project" value="UniProtKB-ARBA"/>
</dbReference>
<feature type="active site" description="Proton acceptor" evidence="7">
    <location>
        <position position="136"/>
    </location>
</feature>
<dbReference type="PIRSF" id="PIRSF037913">
    <property type="entry name" value="His_deacetylse_1"/>
    <property type="match status" value="1"/>
</dbReference>
<dbReference type="InterPro" id="IPR000286">
    <property type="entry name" value="HDACs"/>
</dbReference>
<feature type="binding site" evidence="8">
    <location>
        <position position="144"/>
    </location>
    <ligand>
        <name>substrate</name>
    </ligand>
</feature>
<evidence type="ECO:0000256" key="7">
    <source>
        <dbReference type="PIRSR" id="PIRSR037913-1"/>
    </source>
</evidence>
<dbReference type="PANTHER" id="PTHR10625">
    <property type="entry name" value="HISTONE DEACETYLASE HDAC1-RELATED"/>
    <property type="match status" value="1"/>
</dbReference>
<evidence type="ECO:0000256" key="9">
    <source>
        <dbReference type="PIRSR" id="PIRSR037913-3"/>
    </source>
</evidence>
<dbReference type="GO" id="GO:0046872">
    <property type="term" value="F:metal ion binding"/>
    <property type="evidence" value="ECO:0007669"/>
    <property type="project" value="UniProtKB-KW"/>
</dbReference>
<dbReference type="Proteomes" id="UP001201812">
    <property type="component" value="Unassembled WGS sequence"/>
</dbReference>
<evidence type="ECO:0000256" key="4">
    <source>
        <dbReference type="ARBA" id="ARBA00022853"/>
    </source>
</evidence>
<dbReference type="InterPro" id="IPR037138">
    <property type="entry name" value="His_deacetylse_dom_sf"/>
</dbReference>
<gene>
    <name evidence="11" type="ORF">DdX_03589</name>
</gene>
<evidence type="ECO:0000256" key="8">
    <source>
        <dbReference type="PIRSR" id="PIRSR037913-2"/>
    </source>
</evidence>
<evidence type="ECO:0000256" key="2">
    <source>
        <dbReference type="ARBA" id="ARBA00022491"/>
    </source>
</evidence>
<evidence type="ECO:0000313" key="11">
    <source>
        <dbReference type="EMBL" id="KAI1723429.1"/>
    </source>
</evidence>
<feature type="binding site" evidence="9">
    <location>
        <position position="171"/>
    </location>
    <ligand>
        <name>a divalent metal cation</name>
        <dbReference type="ChEBI" id="CHEBI:60240"/>
    </ligand>
</feature>
<evidence type="ECO:0000313" key="12">
    <source>
        <dbReference type="Proteomes" id="UP001201812"/>
    </source>
</evidence>